<dbReference type="OrthoDB" id="3211639at2"/>
<accession>A0A1J4Q690</accession>
<organism evidence="1 2">
    <name type="scientific">Streptomyces malaysiense</name>
    <dbReference type="NCBI Taxonomy" id="1428626"/>
    <lineage>
        <taxon>Bacteria</taxon>
        <taxon>Bacillati</taxon>
        <taxon>Actinomycetota</taxon>
        <taxon>Actinomycetes</taxon>
        <taxon>Kitasatosporales</taxon>
        <taxon>Streptomycetaceae</taxon>
        <taxon>Streptomyces</taxon>
    </lineage>
</organism>
<sequence>MGVWVVGALPDQTVRDLQRAAVPEPPPAPLTPHHPASAELAWWRSRARHPMFTASRTWPGGWDAGDDAFRLSAFLDTCYDASEAAESLRDTVMDQFPQEFGESLFAAVARKAGPFSALAYALGPEATLRFPGRFGEFLFDAGQVRARLPAAEEVLALTGARRRDAADRVHAWLTGLGDAPGHDAGELLDGPLRVLRYAARTGRGAAGLVRWY</sequence>
<keyword evidence="2" id="KW-1185">Reference proteome</keyword>
<evidence type="ECO:0000313" key="2">
    <source>
        <dbReference type="Proteomes" id="UP000034838"/>
    </source>
</evidence>
<reference evidence="1" key="1">
    <citation type="submission" date="2016-10" db="EMBL/GenBank/DDBJ databases">
        <title>Genome sequence of Streptomyces malaysiense MUSC 136.</title>
        <authorList>
            <person name="Lee L.-H."/>
            <person name="Ser H.-L."/>
        </authorList>
    </citation>
    <scope>NUCLEOTIDE SEQUENCE [LARGE SCALE GENOMIC DNA]</scope>
    <source>
        <strain evidence="1">MUSC 136</strain>
    </source>
</reference>
<evidence type="ECO:0000313" key="1">
    <source>
        <dbReference type="EMBL" id="OIK28562.1"/>
    </source>
</evidence>
<protein>
    <submittedName>
        <fullName evidence="1">Uncharacterized protein</fullName>
    </submittedName>
</protein>
<comment type="caution">
    <text evidence="1">The sequence shown here is derived from an EMBL/GenBank/DDBJ whole genome shotgun (WGS) entry which is preliminary data.</text>
</comment>
<dbReference type="Proteomes" id="UP000034838">
    <property type="component" value="Unassembled WGS sequence"/>
</dbReference>
<name>A0A1J4Q690_9ACTN</name>
<gene>
    <name evidence="1" type="ORF">VT52_005820</name>
</gene>
<dbReference type="AlphaFoldDB" id="A0A1J4Q690"/>
<proteinExistence type="predicted"/>
<dbReference type="EMBL" id="LBDA02000011">
    <property type="protein sequence ID" value="OIK28562.1"/>
    <property type="molecule type" value="Genomic_DNA"/>
</dbReference>